<accession>A0A8S9MI11</accession>
<gene>
    <name evidence="1" type="ORF">F2Q68_00039831</name>
</gene>
<reference evidence="1" key="1">
    <citation type="submission" date="2019-12" db="EMBL/GenBank/DDBJ databases">
        <title>Genome sequencing and annotation of Brassica cretica.</title>
        <authorList>
            <person name="Studholme D.J."/>
            <person name="Sarris P.F."/>
        </authorList>
    </citation>
    <scope>NUCLEOTIDE SEQUENCE</scope>
    <source>
        <strain evidence="1">PFS-001/15</strain>
        <tissue evidence="1">Leaf</tissue>
    </source>
</reference>
<dbReference type="Proteomes" id="UP000712281">
    <property type="component" value="Unassembled WGS sequence"/>
</dbReference>
<protein>
    <submittedName>
        <fullName evidence="1">Uncharacterized protein</fullName>
    </submittedName>
</protein>
<name>A0A8S9MI11_BRACR</name>
<comment type="caution">
    <text evidence="1">The sequence shown here is derived from an EMBL/GenBank/DDBJ whole genome shotgun (WGS) entry which is preliminary data.</text>
</comment>
<organism evidence="1 2">
    <name type="scientific">Brassica cretica</name>
    <name type="common">Mustard</name>
    <dbReference type="NCBI Taxonomy" id="69181"/>
    <lineage>
        <taxon>Eukaryota</taxon>
        <taxon>Viridiplantae</taxon>
        <taxon>Streptophyta</taxon>
        <taxon>Embryophyta</taxon>
        <taxon>Tracheophyta</taxon>
        <taxon>Spermatophyta</taxon>
        <taxon>Magnoliopsida</taxon>
        <taxon>eudicotyledons</taxon>
        <taxon>Gunneridae</taxon>
        <taxon>Pentapetalae</taxon>
        <taxon>rosids</taxon>
        <taxon>malvids</taxon>
        <taxon>Brassicales</taxon>
        <taxon>Brassicaceae</taxon>
        <taxon>Brassiceae</taxon>
        <taxon>Brassica</taxon>
    </lineage>
</organism>
<evidence type="ECO:0000313" key="2">
    <source>
        <dbReference type="Proteomes" id="UP000712281"/>
    </source>
</evidence>
<evidence type="ECO:0000313" key="1">
    <source>
        <dbReference type="EMBL" id="KAF2619984.1"/>
    </source>
</evidence>
<sequence length="203" mass="22597">MEINRIAEITLVFSKPLSFNTIDPNLYEKTDPTRHWASRKWIIQLAQQRVGFGRSNSPLGELDEARLTPPMASWIYRSKSPLAELDEVCPTRQTASWIDRSNSPLGELDEVYSTSQMAGRTMLPDISPARPMASSVAGYQSKSPYGELCSRISSCRMAGCVAGYQVTPNIGPSRRMASCVAEYRSKSPYGELASWLAVQLVVW</sequence>
<dbReference type="EMBL" id="QGKW02000007">
    <property type="protein sequence ID" value="KAF2619984.1"/>
    <property type="molecule type" value="Genomic_DNA"/>
</dbReference>
<dbReference type="AlphaFoldDB" id="A0A8S9MI11"/>
<proteinExistence type="predicted"/>